<feature type="non-terminal residue" evidence="2">
    <location>
        <position position="153"/>
    </location>
</feature>
<sequence>MWFVVALLIAGGVGIAGTAAYYASTGSASTHGNLTLTDDLGRKVTMPYDPARVVVLGPSIMDSVYRLGLRSHVVGVDCYAPNFGGLSSDYSPDQIALWNLSSSMCVQTGPTFNFEALLNDTPQLVLAATIVSISAVEEIANTFHIPVFMLQPS</sequence>
<dbReference type="SUPFAM" id="SSF53807">
    <property type="entry name" value="Helical backbone' metal receptor"/>
    <property type="match status" value="1"/>
</dbReference>
<dbReference type="EMBL" id="AUZY01007447">
    <property type="protein sequence ID" value="EQD49788.1"/>
    <property type="molecule type" value="Genomic_DNA"/>
</dbReference>
<accession>T0ZYY5</accession>
<organism evidence="2">
    <name type="scientific">mine drainage metagenome</name>
    <dbReference type="NCBI Taxonomy" id="410659"/>
    <lineage>
        <taxon>unclassified sequences</taxon>
        <taxon>metagenomes</taxon>
        <taxon>ecological metagenomes</taxon>
    </lineage>
</organism>
<reference evidence="2" key="2">
    <citation type="journal article" date="2014" name="ISME J.">
        <title>Microbial stratification in low pH oxic and suboxic macroscopic growths along an acid mine drainage.</title>
        <authorList>
            <person name="Mendez-Garcia C."/>
            <person name="Mesa V."/>
            <person name="Sprenger R.R."/>
            <person name="Richter M."/>
            <person name="Diez M.S."/>
            <person name="Solano J."/>
            <person name="Bargiela R."/>
            <person name="Golyshina O.V."/>
            <person name="Manteca A."/>
            <person name="Ramos J.L."/>
            <person name="Gallego J.R."/>
            <person name="Llorente I."/>
            <person name="Martins Dos Santos V.A."/>
            <person name="Jensen O.N."/>
            <person name="Pelaez A.I."/>
            <person name="Sanchez J."/>
            <person name="Ferrer M."/>
        </authorList>
    </citation>
    <scope>NUCLEOTIDE SEQUENCE</scope>
</reference>
<proteinExistence type="predicted"/>
<dbReference type="Gene3D" id="3.40.50.1980">
    <property type="entry name" value="Nitrogenase molybdenum iron protein domain"/>
    <property type="match status" value="1"/>
</dbReference>
<dbReference type="PANTHER" id="PTHR30535">
    <property type="entry name" value="VITAMIN B12-BINDING PROTEIN"/>
    <property type="match status" value="1"/>
</dbReference>
<name>T0ZYY5_9ZZZZ</name>
<dbReference type="PANTHER" id="PTHR30535:SF34">
    <property type="entry name" value="MOLYBDATE-BINDING PROTEIN MOLA"/>
    <property type="match status" value="1"/>
</dbReference>
<protein>
    <submittedName>
        <fullName evidence="2">Periplasmic binding protein</fullName>
    </submittedName>
</protein>
<dbReference type="PROSITE" id="PS50983">
    <property type="entry name" value="FE_B12_PBP"/>
    <property type="match status" value="1"/>
</dbReference>
<dbReference type="InterPro" id="IPR050902">
    <property type="entry name" value="ABC_Transporter_SBP"/>
</dbReference>
<gene>
    <name evidence="2" type="ORF">B1B_11459</name>
</gene>
<comment type="caution">
    <text evidence="2">The sequence shown here is derived from an EMBL/GenBank/DDBJ whole genome shotgun (WGS) entry which is preliminary data.</text>
</comment>
<evidence type="ECO:0000259" key="1">
    <source>
        <dbReference type="PROSITE" id="PS50983"/>
    </source>
</evidence>
<dbReference type="InterPro" id="IPR002491">
    <property type="entry name" value="ABC_transptr_periplasmic_BD"/>
</dbReference>
<dbReference type="AlphaFoldDB" id="T0ZYY5"/>
<reference evidence="2" key="1">
    <citation type="submission" date="2013-08" db="EMBL/GenBank/DDBJ databases">
        <authorList>
            <person name="Mendez C."/>
            <person name="Richter M."/>
            <person name="Ferrer M."/>
            <person name="Sanchez J."/>
        </authorList>
    </citation>
    <scope>NUCLEOTIDE SEQUENCE</scope>
</reference>
<evidence type="ECO:0000313" key="2">
    <source>
        <dbReference type="EMBL" id="EQD49788.1"/>
    </source>
</evidence>
<feature type="domain" description="Fe/B12 periplasmic-binding" evidence="1">
    <location>
        <begin position="52"/>
        <end position="153"/>
    </location>
</feature>